<accession>A0A2P4QN94</accession>
<proteinExistence type="predicted"/>
<sequence>MSKLNKDILFLIFEELKDDKDSLFSSILVNKNWCEVAIPILWKDPWKNLIKERLLLETVVSFLTNESRDYMISHGLNLLIKPDKPPLFNYISFCRYLNLHKLERIIYTIRNIKEEIKWSMISEEIFKLFINKNNRFTHLIIPYGYKRQIQYLSGFEHCFSELESLRCDVKTNQGFLNGLAQVCKSIKKLVVNVRVINKPGIIDLIEAQTKLEDVRFVFDLMTRRIDDILFYRICGKSLVKRANTIRHLQVNNELIPNLSSYVNLISLEIGTHEHNASWNNLENVSLPSLRILKAHKVPTNILVNFIENNKGILLEIKISDISFEVHTKKLIQAIYNNCPNLQYLELIINDDDILELENLLINCRHLDGLILNVFNINTDEMGWDRLFEILIKRASKNLFKFKFIHRTTIKFEALKNFFENWKNRKPMLLHFIEMFHLSSKHLSLIESFKKKGIIKIFYHDKFSYGFDDFEWIKTVSYTHLDVYKRQILYI</sequence>
<dbReference type="Proteomes" id="UP000018888">
    <property type="component" value="Unassembled WGS sequence"/>
</dbReference>
<dbReference type="EMBL" id="AUPC02000027">
    <property type="protein sequence ID" value="POG79117.1"/>
    <property type="molecule type" value="Genomic_DNA"/>
</dbReference>
<evidence type="ECO:0008006" key="3">
    <source>
        <dbReference type="Google" id="ProtNLM"/>
    </source>
</evidence>
<evidence type="ECO:0000313" key="1">
    <source>
        <dbReference type="EMBL" id="POG79117.1"/>
    </source>
</evidence>
<gene>
    <name evidence="1" type="ORF">GLOIN_2v1870025</name>
</gene>
<keyword evidence="2" id="KW-1185">Reference proteome</keyword>
<protein>
    <recommendedName>
        <fullName evidence="3">F-box domain-containing protein</fullName>
    </recommendedName>
</protein>
<comment type="caution">
    <text evidence="1">The sequence shown here is derived from an EMBL/GenBank/DDBJ whole genome shotgun (WGS) entry which is preliminary data.</text>
</comment>
<reference evidence="1 2" key="2">
    <citation type="journal article" date="2018" name="New Phytol.">
        <title>High intraspecific genome diversity in the model arbuscular mycorrhizal symbiont Rhizophagus irregularis.</title>
        <authorList>
            <person name="Chen E.C.H."/>
            <person name="Morin E."/>
            <person name="Beaudet D."/>
            <person name="Noel J."/>
            <person name="Yildirir G."/>
            <person name="Ndikumana S."/>
            <person name="Charron P."/>
            <person name="St-Onge C."/>
            <person name="Giorgi J."/>
            <person name="Kruger M."/>
            <person name="Marton T."/>
            <person name="Ropars J."/>
            <person name="Grigoriev I.V."/>
            <person name="Hainaut M."/>
            <person name="Henrissat B."/>
            <person name="Roux C."/>
            <person name="Martin F."/>
            <person name="Corradi N."/>
        </authorList>
    </citation>
    <scope>NUCLEOTIDE SEQUENCE [LARGE SCALE GENOMIC DNA]</scope>
    <source>
        <strain evidence="1 2">DAOM 197198</strain>
    </source>
</reference>
<dbReference type="VEuPathDB" id="FungiDB:RhiirFUN_023880"/>
<name>A0A2P4QN94_RHIID</name>
<organism evidence="1 2">
    <name type="scientific">Rhizophagus irregularis (strain DAOM 181602 / DAOM 197198 / MUCL 43194)</name>
    <name type="common">Arbuscular mycorrhizal fungus</name>
    <name type="synonym">Glomus intraradices</name>
    <dbReference type="NCBI Taxonomy" id="747089"/>
    <lineage>
        <taxon>Eukaryota</taxon>
        <taxon>Fungi</taxon>
        <taxon>Fungi incertae sedis</taxon>
        <taxon>Mucoromycota</taxon>
        <taxon>Glomeromycotina</taxon>
        <taxon>Glomeromycetes</taxon>
        <taxon>Glomerales</taxon>
        <taxon>Glomeraceae</taxon>
        <taxon>Rhizophagus</taxon>
    </lineage>
</organism>
<reference evidence="1 2" key="1">
    <citation type="journal article" date="2013" name="Proc. Natl. Acad. Sci. U.S.A.">
        <title>Genome of an arbuscular mycorrhizal fungus provides insight into the oldest plant symbiosis.</title>
        <authorList>
            <person name="Tisserant E."/>
            <person name="Malbreil M."/>
            <person name="Kuo A."/>
            <person name="Kohler A."/>
            <person name="Symeonidi A."/>
            <person name="Balestrini R."/>
            <person name="Charron P."/>
            <person name="Duensing N."/>
            <person name="Frei Dit Frey N."/>
            <person name="Gianinazzi-Pearson V."/>
            <person name="Gilbert L.B."/>
            <person name="Handa Y."/>
            <person name="Herr J.R."/>
            <person name="Hijri M."/>
            <person name="Koul R."/>
            <person name="Kawaguchi M."/>
            <person name="Krajinski F."/>
            <person name="Lammers P.J."/>
            <person name="Masclaux F.G."/>
            <person name="Murat C."/>
            <person name="Morin E."/>
            <person name="Ndikumana S."/>
            <person name="Pagni M."/>
            <person name="Petitpierre D."/>
            <person name="Requena N."/>
            <person name="Rosikiewicz P."/>
            <person name="Riley R."/>
            <person name="Saito K."/>
            <person name="San Clemente H."/>
            <person name="Shapiro H."/>
            <person name="van Tuinen D."/>
            <person name="Becard G."/>
            <person name="Bonfante P."/>
            <person name="Paszkowski U."/>
            <person name="Shachar-Hill Y.Y."/>
            <person name="Tuskan G.A."/>
            <person name="Young P.W."/>
            <person name="Sanders I.R."/>
            <person name="Henrissat B."/>
            <person name="Rensing S.A."/>
            <person name="Grigoriev I.V."/>
            <person name="Corradi N."/>
            <person name="Roux C."/>
            <person name="Martin F."/>
        </authorList>
    </citation>
    <scope>NUCLEOTIDE SEQUENCE [LARGE SCALE GENOMIC DNA]</scope>
    <source>
        <strain evidence="1 2">DAOM 197198</strain>
    </source>
</reference>
<evidence type="ECO:0000313" key="2">
    <source>
        <dbReference type="Proteomes" id="UP000018888"/>
    </source>
</evidence>
<dbReference type="AlphaFoldDB" id="A0A2P4QN94"/>